<organism evidence="1 2">
    <name type="scientific">Mucuna pruriens</name>
    <name type="common">Velvet bean</name>
    <name type="synonym">Dolichos pruriens</name>
    <dbReference type="NCBI Taxonomy" id="157652"/>
    <lineage>
        <taxon>Eukaryota</taxon>
        <taxon>Viridiplantae</taxon>
        <taxon>Streptophyta</taxon>
        <taxon>Embryophyta</taxon>
        <taxon>Tracheophyta</taxon>
        <taxon>Spermatophyta</taxon>
        <taxon>Magnoliopsida</taxon>
        <taxon>eudicotyledons</taxon>
        <taxon>Gunneridae</taxon>
        <taxon>Pentapetalae</taxon>
        <taxon>rosids</taxon>
        <taxon>fabids</taxon>
        <taxon>Fabales</taxon>
        <taxon>Fabaceae</taxon>
        <taxon>Papilionoideae</taxon>
        <taxon>50 kb inversion clade</taxon>
        <taxon>NPAAA clade</taxon>
        <taxon>indigoferoid/millettioid clade</taxon>
        <taxon>Phaseoleae</taxon>
        <taxon>Mucuna</taxon>
    </lineage>
</organism>
<dbReference type="EMBL" id="QJKJ01010418">
    <property type="protein sequence ID" value="RDX73774.1"/>
    <property type="molecule type" value="Genomic_DNA"/>
</dbReference>
<evidence type="ECO:0008006" key="3">
    <source>
        <dbReference type="Google" id="ProtNLM"/>
    </source>
</evidence>
<proteinExistence type="predicted"/>
<name>A0A371F657_MUCPR</name>
<reference evidence="1" key="1">
    <citation type="submission" date="2018-05" db="EMBL/GenBank/DDBJ databases">
        <title>Draft genome of Mucuna pruriens seed.</title>
        <authorList>
            <person name="Nnadi N.E."/>
            <person name="Vos R."/>
            <person name="Hasami M.H."/>
            <person name="Devisetty U.K."/>
            <person name="Aguiy J.C."/>
        </authorList>
    </citation>
    <scope>NUCLEOTIDE SEQUENCE [LARGE SCALE GENOMIC DNA]</scope>
    <source>
        <strain evidence="1">JCA_2017</strain>
    </source>
</reference>
<dbReference type="Proteomes" id="UP000257109">
    <property type="component" value="Unassembled WGS sequence"/>
</dbReference>
<evidence type="ECO:0000313" key="1">
    <source>
        <dbReference type="EMBL" id="RDX73774.1"/>
    </source>
</evidence>
<accession>A0A371F657</accession>
<protein>
    <recommendedName>
        <fullName evidence="3">Retrotransposon gag domain-containing protein</fullName>
    </recommendedName>
</protein>
<gene>
    <name evidence="1" type="ORF">CR513_46565</name>
</gene>
<evidence type="ECO:0000313" key="2">
    <source>
        <dbReference type="Proteomes" id="UP000257109"/>
    </source>
</evidence>
<sequence length="149" mass="17260">MNRHSMPVRPTPEAPHVWQHPFVNEAEEKFGTQYSTNRPYHLTFIALVKLRQGQSEPLHSFKARFLNISMKIRNLNPRGGPPLHAHGIEAKAILRQSIQTVIHRHGQSKDKDLWLHLDGRDDRVLRQRLTGLDSKVKTIGMWPTQRANK</sequence>
<comment type="caution">
    <text evidence="1">The sequence shown here is derived from an EMBL/GenBank/DDBJ whole genome shotgun (WGS) entry which is preliminary data.</text>
</comment>
<dbReference type="AlphaFoldDB" id="A0A371F657"/>
<feature type="non-terminal residue" evidence="1">
    <location>
        <position position="1"/>
    </location>
</feature>
<keyword evidence="2" id="KW-1185">Reference proteome</keyword>